<sequence>MLLGNVTFNVMLESFGLYTIAGLMIVVGLAIFEVTTPYSNWREIQKGNIAVALATGGKVVGLANIFRVVESHHDRMVDILVGGGFGFFLLLVTYWLFEFLTPSLKVNEEIGKGNIAVGLLAFLLSIGVSLIVGAALVR</sequence>
<dbReference type="InterPro" id="IPR007140">
    <property type="entry name" value="DUF350"/>
</dbReference>
<evidence type="ECO:0000256" key="4">
    <source>
        <dbReference type="ARBA" id="ARBA00022692"/>
    </source>
</evidence>
<keyword evidence="6 7" id="KW-0472">Membrane</keyword>
<organism evidence="8 9">
    <name type="scientific">Exiguobacterium aurantiacum</name>
    <dbReference type="NCBI Taxonomy" id="33987"/>
    <lineage>
        <taxon>Bacteria</taxon>
        <taxon>Bacillati</taxon>
        <taxon>Bacillota</taxon>
        <taxon>Bacilli</taxon>
        <taxon>Bacillales</taxon>
        <taxon>Bacillales Family XII. Incertae Sedis</taxon>
        <taxon>Exiguobacterium</taxon>
    </lineage>
</organism>
<evidence type="ECO:0000256" key="6">
    <source>
        <dbReference type="ARBA" id="ARBA00023136"/>
    </source>
</evidence>
<dbReference type="PANTHER" id="PTHR40043">
    <property type="entry name" value="UPF0719 INNER MEMBRANE PROTEIN YJFL"/>
    <property type="match status" value="1"/>
</dbReference>
<feature type="transmembrane region" description="Helical" evidence="7">
    <location>
        <begin position="77"/>
        <end position="97"/>
    </location>
</feature>
<proteinExistence type="inferred from homology"/>
<comment type="subcellular location">
    <subcellularLocation>
        <location evidence="1">Cell membrane</location>
        <topology evidence="1">Multi-pass membrane protein</topology>
    </subcellularLocation>
</comment>
<dbReference type="STRING" id="1397694.GCA_000702585_02669"/>
<evidence type="ECO:0000313" key="8">
    <source>
        <dbReference type="EMBL" id="STO08803.1"/>
    </source>
</evidence>
<feature type="transmembrane region" description="Helical" evidence="7">
    <location>
        <begin position="15"/>
        <end position="32"/>
    </location>
</feature>
<dbReference type="AlphaFoldDB" id="A0A377FWY4"/>
<protein>
    <submittedName>
        <fullName evidence="8">Predicted membrane protein</fullName>
    </submittedName>
</protein>
<accession>A0A377FWY4</accession>
<name>A0A377FWY4_9BACL</name>
<reference evidence="8 9" key="1">
    <citation type="submission" date="2018-06" db="EMBL/GenBank/DDBJ databases">
        <authorList>
            <consortium name="Pathogen Informatics"/>
            <person name="Doyle S."/>
        </authorList>
    </citation>
    <scope>NUCLEOTIDE SEQUENCE [LARGE SCALE GENOMIC DNA]</scope>
    <source>
        <strain evidence="8 9">NCTC13163</strain>
    </source>
</reference>
<evidence type="ECO:0000256" key="3">
    <source>
        <dbReference type="ARBA" id="ARBA00022475"/>
    </source>
</evidence>
<keyword evidence="3" id="KW-1003">Cell membrane</keyword>
<evidence type="ECO:0000256" key="5">
    <source>
        <dbReference type="ARBA" id="ARBA00022989"/>
    </source>
</evidence>
<gene>
    <name evidence="8" type="ORF">NCTC13163_02181</name>
</gene>
<dbReference type="Proteomes" id="UP000254060">
    <property type="component" value="Unassembled WGS sequence"/>
</dbReference>
<dbReference type="RefSeq" id="WP_029335689.1">
    <property type="nucleotide sequence ID" value="NZ_UGGP01000001.1"/>
</dbReference>
<evidence type="ECO:0000313" key="9">
    <source>
        <dbReference type="Proteomes" id="UP000254060"/>
    </source>
</evidence>
<dbReference type="GO" id="GO:0005886">
    <property type="term" value="C:plasma membrane"/>
    <property type="evidence" value="ECO:0007669"/>
    <property type="project" value="UniProtKB-SubCell"/>
</dbReference>
<feature type="transmembrane region" description="Helical" evidence="7">
    <location>
        <begin position="117"/>
        <end position="137"/>
    </location>
</feature>
<dbReference type="EMBL" id="UGGP01000001">
    <property type="protein sequence ID" value="STO08803.1"/>
    <property type="molecule type" value="Genomic_DNA"/>
</dbReference>
<keyword evidence="5 7" id="KW-1133">Transmembrane helix</keyword>
<comment type="similarity">
    <text evidence="2">Belongs to the UPF0719 family.</text>
</comment>
<dbReference type="OrthoDB" id="2352756at2"/>
<keyword evidence="4 7" id="KW-0812">Transmembrane</keyword>
<evidence type="ECO:0000256" key="1">
    <source>
        <dbReference type="ARBA" id="ARBA00004651"/>
    </source>
</evidence>
<dbReference type="Pfam" id="PF03994">
    <property type="entry name" value="DUF350"/>
    <property type="match status" value="1"/>
</dbReference>
<evidence type="ECO:0000256" key="2">
    <source>
        <dbReference type="ARBA" id="ARBA00005779"/>
    </source>
</evidence>
<evidence type="ECO:0000256" key="7">
    <source>
        <dbReference type="SAM" id="Phobius"/>
    </source>
</evidence>
<dbReference type="PANTHER" id="PTHR40043:SF1">
    <property type="entry name" value="UPF0719 INNER MEMBRANE PROTEIN YJFL"/>
    <property type="match status" value="1"/>
</dbReference>